<dbReference type="Proteomes" id="UP000034154">
    <property type="component" value="Unassembled WGS sequence"/>
</dbReference>
<name>A0A0G1JFN7_9BACT</name>
<organism evidence="1 2">
    <name type="scientific">Candidatus Uhrbacteria bacterium GW2011_GWF2_44_350</name>
    <dbReference type="NCBI Taxonomy" id="1619000"/>
    <lineage>
        <taxon>Bacteria</taxon>
        <taxon>Candidatus Uhriibacteriota</taxon>
    </lineage>
</organism>
<protein>
    <submittedName>
        <fullName evidence="1">HAD-superfamily hydrolase, subfamily IA, variant 3</fullName>
    </submittedName>
</protein>
<gene>
    <name evidence="1" type="ORF">UW63_C0036G0001</name>
</gene>
<dbReference type="AlphaFoldDB" id="A0A0G1JFN7"/>
<evidence type="ECO:0000313" key="2">
    <source>
        <dbReference type="Proteomes" id="UP000034154"/>
    </source>
</evidence>
<keyword evidence="1" id="KW-0378">Hydrolase</keyword>
<dbReference type="SUPFAM" id="SSF56784">
    <property type="entry name" value="HAD-like"/>
    <property type="match status" value="1"/>
</dbReference>
<dbReference type="InterPro" id="IPR036412">
    <property type="entry name" value="HAD-like_sf"/>
</dbReference>
<dbReference type="InterPro" id="IPR023214">
    <property type="entry name" value="HAD_sf"/>
</dbReference>
<reference evidence="1 2" key="1">
    <citation type="journal article" date="2015" name="Nature">
        <title>rRNA introns, odd ribosomes, and small enigmatic genomes across a large radiation of phyla.</title>
        <authorList>
            <person name="Brown C.T."/>
            <person name="Hug L.A."/>
            <person name="Thomas B.C."/>
            <person name="Sharon I."/>
            <person name="Castelle C.J."/>
            <person name="Singh A."/>
            <person name="Wilkins M.J."/>
            <person name="Williams K.H."/>
            <person name="Banfield J.F."/>
        </authorList>
    </citation>
    <scope>NUCLEOTIDE SEQUENCE [LARGE SCALE GENOMIC DNA]</scope>
</reference>
<dbReference type="Gene3D" id="3.40.50.1000">
    <property type="entry name" value="HAD superfamily/HAD-like"/>
    <property type="match status" value="1"/>
</dbReference>
<dbReference type="GO" id="GO:0016787">
    <property type="term" value="F:hydrolase activity"/>
    <property type="evidence" value="ECO:0007669"/>
    <property type="project" value="UniProtKB-KW"/>
</dbReference>
<sequence>MKYKALFFDADGVLIKDKYLFSELLEREHGISKAKTLPFFTGVFKQCSLGQADLKEELLKVIVDWDWRGTVDELIDYWLSRGTEIDPEVADYISGLQKFGTRCFVATDQERYRGDFLEEILGAVNYETKK</sequence>
<comment type="caution">
    <text evidence="1">The sequence shown here is derived from an EMBL/GenBank/DDBJ whole genome shotgun (WGS) entry which is preliminary data.</text>
</comment>
<evidence type="ECO:0000313" key="1">
    <source>
        <dbReference type="EMBL" id="KKT70095.1"/>
    </source>
</evidence>
<proteinExistence type="predicted"/>
<accession>A0A0G1JFN7</accession>
<dbReference type="EMBL" id="LCJB01000036">
    <property type="protein sequence ID" value="KKT70095.1"/>
    <property type="molecule type" value="Genomic_DNA"/>
</dbReference>